<evidence type="ECO:0000313" key="3">
    <source>
        <dbReference type="Proteomes" id="UP000244924"/>
    </source>
</evidence>
<dbReference type="SUPFAM" id="SSF52096">
    <property type="entry name" value="ClpP/crotonase"/>
    <property type="match status" value="1"/>
</dbReference>
<dbReference type="GO" id="GO:0004252">
    <property type="term" value="F:serine-type endopeptidase activity"/>
    <property type="evidence" value="ECO:0007669"/>
    <property type="project" value="UniProtKB-EC"/>
</dbReference>
<reference evidence="2 3" key="1">
    <citation type="submission" date="2018-03" db="EMBL/GenBank/DDBJ databases">
        <authorList>
            <person name="Keele B.F."/>
        </authorList>
    </citation>
    <scope>NUCLEOTIDE SEQUENCE [LARGE SCALE GENOMIC DNA]</scope>
    <source>
        <strain evidence="2 3">CECT 8626</strain>
    </source>
</reference>
<dbReference type="GO" id="GO:0006508">
    <property type="term" value="P:proteolysis"/>
    <property type="evidence" value="ECO:0007669"/>
    <property type="project" value="UniProtKB-KW"/>
</dbReference>
<gene>
    <name evidence="2" type="primary">clpP_2</name>
    <name evidence="2" type="ORF">DEA8626_03531</name>
</gene>
<name>A0A2R8BM50_9RHOB</name>
<keyword evidence="2" id="KW-0378">Hydrolase</keyword>
<dbReference type="RefSeq" id="WP_108854474.1">
    <property type="nucleotide sequence ID" value="NZ_OMOQ01000003.1"/>
</dbReference>
<keyword evidence="2" id="KW-0645">Protease</keyword>
<dbReference type="InterPro" id="IPR029045">
    <property type="entry name" value="ClpP/crotonase-like_dom_sf"/>
</dbReference>
<feature type="signal peptide" evidence="1">
    <location>
        <begin position="1"/>
        <end position="22"/>
    </location>
</feature>
<keyword evidence="3" id="KW-1185">Reference proteome</keyword>
<organism evidence="2 3">
    <name type="scientific">Albidovulum aquaemixtae</name>
    <dbReference type="NCBI Taxonomy" id="1542388"/>
    <lineage>
        <taxon>Bacteria</taxon>
        <taxon>Pseudomonadati</taxon>
        <taxon>Pseudomonadota</taxon>
        <taxon>Alphaproteobacteria</taxon>
        <taxon>Rhodobacterales</taxon>
        <taxon>Paracoccaceae</taxon>
        <taxon>Albidovulum</taxon>
    </lineage>
</organism>
<dbReference type="AlphaFoldDB" id="A0A2R8BM50"/>
<accession>A0A2R8BM50</accession>
<sequence>MKKLVAALSVVLLGTLTIDWFAGEATTAIPAIETTKVDEGDKLKCTGKHKRFVLDDKVDWGLTGKIFDTVIPCLEGGFSQEIVINSPGGSPTTAHGVYEALRIADTQNRLTTTVYGNSHSAAVYVFLAGATRNISCSSTMQIHPVTLRVVASSNDRTELNSFPERWEKTEERSINILAHRTKLTKDEVRELKLGHRLLTAEDALGHGIATEIIGC</sequence>
<dbReference type="Proteomes" id="UP000244924">
    <property type="component" value="Unassembled WGS sequence"/>
</dbReference>
<dbReference type="EC" id="3.4.21.92" evidence="2"/>
<keyword evidence="1" id="KW-0732">Signal</keyword>
<proteinExistence type="predicted"/>
<protein>
    <submittedName>
        <fullName evidence="2">ATP-dependent Clp protease proteolytic subunit</fullName>
        <ecNumber evidence="2">3.4.21.92</ecNumber>
    </submittedName>
</protein>
<dbReference type="Pfam" id="PF00574">
    <property type="entry name" value="CLP_protease"/>
    <property type="match status" value="1"/>
</dbReference>
<dbReference type="EMBL" id="OMOQ01000003">
    <property type="protein sequence ID" value="SPH24479.1"/>
    <property type="molecule type" value="Genomic_DNA"/>
</dbReference>
<dbReference type="OrthoDB" id="9806592at2"/>
<evidence type="ECO:0000313" key="2">
    <source>
        <dbReference type="EMBL" id="SPH24479.1"/>
    </source>
</evidence>
<evidence type="ECO:0000256" key="1">
    <source>
        <dbReference type="SAM" id="SignalP"/>
    </source>
</evidence>
<feature type="chain" id="PRO_5015357622" evidence="1">
    <location>
        <begin position="23"/>
        <end position="215"/>
    </location>
</feature>
<dbReference type="Gene3D" id="3.90.226.10">
    <property type="entry name" value="2-enoyl-CoA Hydratase, Chain A, domain 1"/>
    <property type="match status" value="1"/>
</dbReference>
<dbReference type="InterPro" id="IPR023562">
    <property type="entry name" value="ClpP/TepA"/>
</dbReference>